<dbReference type="EMBL" id="KI913182">
    <property type="protein sequence ID" value="ETV68866.1"/>
    <property type="molecule type" value="Genomic_DNA"/>
</dbReference>
<gene>
    <name evidence="2" type="ORF">H257_15408</name>
</gene>
<protein>
    <submittedName>
        <fullName evidence="2">Uncharacterized protein</fullName>
    </submittedName>
</protein>
<feature type="compositionally biased region" description="Polar residues" evidence="1">
    <location>
        <begin position="40"/>
        <end position="52"/>
    </location>
</feature>
<dbReference type="AlphaFoldDB" id="W4FPI5"/>
<evidence type="ECO:0000313" key="2">
    <source>
        <dbReference type="EMBL" id="ETV68866.1"/>
    </source>
</evidence>
<dbReference type="GeneID" id="20817404"/>
<evidence type="ECO:0000256" key="1">
    <source>
        <dbReference type="SAM" id="MobiDB-lite"/>
    </source>
</evidence>
<sequence length="100" mass="11318">MVRLVRSWMKHLLEFLAGSQHFLQGHTMPTISNRGPGIHPTSTDDANDTAQGEASAGINGRQLALPRRRQRLHHHQGNETNRLRSHSTRLEEKCLIYGCL</sequence>
<name>W4FPI5_APHAT</name>
<organism evidence="2">
    <name type="scientific">Aphanomyces astaci</name>
    <name type="common">Crayfish plague agent</name>
    <dbReference type="NCBI Taxonomy" id="112090"/>
    <lineage>
        <taxon>Eukaryota</taxon>
        <taxon>Sar</taxon>
        <taxon>Stramenopiles</taxon>
        <taxon>Oomycota</taxon>
        <taxon>Saprolegniomycetes</taxon>
        <taxon>Saprolegniales</taxon>
        <taxon>Verrucalvaceae</taxon>
        <taxon>Aphanomyces</taxon>
    </lineage>
</organism>
<reference evidence="2" key="1">
    <citation type="submission" date="2013-12" db="EMBL/GenBank/DDBJ databases">
        <title>The Genome Sequence of Aphanomyces astaci APO3.</title>
        <authorList>
            <consortium name="The Broad Institute Genomics Platform"/>
            <person name="Russ C."/>
            <person name="Tyler B."/>
            <person name="van West P."/>
            <person name="Dieguez-Uribeondo J."/>
            <person name="Young S.K."/>
            <person name="Zeng Q."/>
            <person name="Gargeya S."/>
            <person name="Fitzgerald M."/>
            <person name="Abouelleil A."/>
            <person name="Alvarado L."/>
            <person name="Chapman S.B."/>
            <person name="Gainer-Dewar J."/>
            <person name="Goldberg J."/>
            <person name="Griggs A."/>
            <person name="Gujja S."/>
            <person name="Hansen M."/>
            <person name="Howarth C."/>
            <person name="Imamovic A."/>
            <person name="Ireland A."/>
            <person name="Larimer J."/>
            <person name="McCowan C."/>
            <person name="Murphy C."/>
            <person name="Pearson M."/>
            <person name="Poon T.W."/>
            <person name="Priest M."/>
            <person name="Roberts A."/>
            <person name="Saif S."/>
            <person name="Shea T."/>
            <person name="Sykes S."/>
            <person name="Wortman J."/>
            <person name="Nusbaum C."/>
            <person name="Birren B."/>
        </authorList>
    </citation>
    <scope>NUCLEOTIDE SEQUENCE [LARGE SCALE GENOMIC DNA]</scope>
    <source>
        <strain evidence="2">APO3</strain>
    </source>
</reference>
<accession>W4FPI5</accession>
<dbReference type="VEuPathDB" id="FungiDB:H257_15408"/>
<proteinExistence type="predicted"/>
<dbReference type="RefSeq" id="XP_009841820.1">
    <property type="nucleotide sequence ID" value="XM_009843518.1"/>
</dbReference>
<feature type="region of interest" description="Disordered" evidence="1">
    <location>
        <begin position="31"/>
        <end position="61"/>
    </location>
</feature>